<evidence type="ECO:0000313" key="2">
    <source>
        <dbReference type="Proteomes" id="UP000218327"/>
    </source>
</evidence>
<gene>
    <name evidence="1" type="primary">dsrH</name>
    <name evidence="1" type="ORF">COA96_06120</name>
</gene>
<dbReference type="PANTHER" id="PTHR37526:SF1">
    <property type="entry name" value="PROTEIN TUSB"/>
    <property type="match status" value="1"/>
</dbReference>
<sequence>MSILHTISRSPSSDLLKSCAGLLGEDDGILFIEDGIYYCADNSSLSEVATKVKLYALKEDIEARGMQSRSSADIDLIDYARFVEICCDYDKVVSWF</sequence>
<dbReference type="InterPro" id="IPR007215">
    <property type="entry name" value="Sulphur_relay_TusB/DsrH"/>
</dbReference>
<dbReference type="SUPFAM" id="SSF75169">
    <property type="entry name" value="DsrEFH-like"/>
    <property type="match status" value="1"/>
</dbReference>
<proteinExistence type="predicted"/>
<dbReference type="PANTHER" id="PTHR37526">
    <property type="entry name" value="PROTEIN TUSB"/>
    <property type="match status" value="1"/>
</dbReference>
<dbReference type="GO" id="GO:0002143">
    <property type="term" value="P:tRNA wobble position uridine thiolation"/>
    <property type="evidence" value="ECO:0007669"/>
    <property type="project" value="InterPro"/>
</dbReference>
<dbReference type="Pfam" id="PF04077">
    <property type="entry name" value="DsrH"/>
    <property type="match status" value="1"/>
</dbReference>
<dbReference type="AlphaFoldDB" id="A0A2A5B412"/>
<accession>A0A2A5B412</accession>
<evidence type="ECO:0000313" key="1">
    <source>
        <dbReference type="EMBL" id="PCJ26071.1"/>
    </source>
</evidence>
<dbReference type="GO" id="GO:0016740">
    <property type="term" value="F:transferase activity"/>
    <property type="evidence" value="ECO:0007669"/>
    <property type="project" value="UniProtKB-KW"/>
</dbReference>
<protein>
    <submittedName>
        <fullName evidence="1">Sulfurtransferase complex subunit TusB</fullName>
    </submittedName>
</protein>
<dbReference type="EMBL" id="NVVJ01000013">
    <property type="protein sequence ID" value="PCJ26071.1"/>
    <property type="molecule type" value="Genomic_DNA"/>
</dbReference>
<dbReference type="NCBIfam" id="TIGR03011">
    <property type="entry name" value="sulf_tusB_dsrH"/>
    <property type="match status" value="1"/>
</dbReference>
<dbReference type="Proteomes" id="UP000218327">
    <property type="component" value="Unassembled WGS sequence"/>
</dbReference>
<keyword evidence="1" id="KW-0808">Transferase</keyword>
<comment type="caution">
    <text evidence="1">The sequence shown here is derived from an EMBL/GenBank/DDBJ whole genome shotgun (WGS) entry which is preliminary data.</text>
</comment>
<dbReference type="GO" id="GO:1990228">
    <property type="term" value="C:sulfurtransferase complex"/>
    <property type="evidence" value="ECO:0007669"/>
    <property type="project" value="TreeGrafter"/>
</dbReference>
<reference evidence="2" key="1">
    <citation type="submission" date="2017-08" db="EMBL/GenBank/DDBJ databases">
        <title>A dynamic microbial community with high functional redundancy inhabits the cold, oxic subseafloor aquifer.</title>
        <authorList>
            <person name="Tully B.J."/>
            <person name="Wheat C.G."/>
            <person name="Glazer B.T."/>
            <person name="Huber J.A."/>
        </authorList>
    </citation>
    <scope>NUCLEOTIDE SEQUENCE [LARGE SCALE GENOMIC DNA]</scope>
</reference>
<name>A0A2A5B412_9GAMM</name>
<dbReference type="Gene3D" id="3.40.1260.10">
    <property type="entry name" value="DsrEFH-like"/>
    <property type="match status" value="1"/>
</dbReference>
<organism evidence="1 2">
    <name type="scientific">SAR86 cluster bacterium</name>
    <dbReference type="NCBI Taxonomy" id="2030880"/>
    <lineage>
        <taxon>Bacteria</taxon>
        <taxon>Pseudomonadati</taxon>
        <taxon>Pseudomonadota</taxon>
        <taxon>Gammaproteobacteria</taxon>
        <taxon>SAR86 cluster</taxon>
    </lineage>
</organism>
<dbReference type="InterPro" id="IPR027396">
    <property type="entry name" value="DsrEFH-like"/>
</dbReference>